<dbReference type="InterPro" id="IPR056802">
    <property type="entry name" value="ATR-like_M-HEAT"/>
</dbReference>
<evidence type="ECO:0000256" key="2">
    <source>
        <dbReference type="ARBA" id="ARBA00022527"/>
    </source>
</evidence>
<dbReference type="Proteomes" id="UP001378960">
    <property type="component" value="Unassembled WGS sequence"/>
</dbReference>
<keyword evidence="3" id="KW-0808">Transferase</keyword>
<sequence>MEEEDTLLKLSQILDTLVSQNSPGKERDSNSINALLTSVLTSYQNRYLEPPSTKPNQITESLIVTKIFHALQKMFARNPSLLIENNRYLTILKSTFSFFDCFNCSFEIIDKIIFSLIKICAYSFNSGLLVHNRILSQQRNYILKYLDDILSDIIKSFTNTNSKETEIKQLVPDANNPNTLLMDNFSNYNRSKISKISISIKILQFITHPSILKLLFSQDNISYTIDSYITKCWFCLENIVINIKFTPENTQVIDILDHLYSSLLQTTTIYFSNDDTNQIARLELAVNTYHKILNWSLLNHFTAIPLVLAHSLISISLKLETLGNTEYLWNNIGISDASLYHFLHLIDRIEDHDLKNCLKLLVYAKFMKNNNEVESSKTELETQDNCHSLIKTCPFKYEDISLFEDIELQFKHLRFNYIFFNEKEKIIERTEKLSLETIKLYEENNISSTYNINALSCLELHNLIESLGVYACYLSGSFNVSSQCCKICDVCYPISSYSAKDVDKNRPGTDSNKKVVEIIEVLKQLMVFGMENRDTHVTINVIMALIRVYRNFQPSNDNTGITDPIIWKFIQYSFEHIHREVRMLIVRLIPLFIIRPEDKILNDNLDKILCYIWSFQPNKENLHVFEGCIVSLGELLMVKLVDTRYYILLNHLIKFMSDSDEFRSNLAIFELKIIAATKGVTPWKIVEPFIPLISREIVKNRSSSPGILTNFCFAIEMSQVLFLERTLKFTVPFLVDSYNENHIAFIASVTKKSNADLIRSHLDEILAYLFAKYDNISPQKITKILSIYDKSYANFGLDDLIHFCKGPFFLYNLLYHYNSESSTLERIRSSIGLISKTIKFDENEDIAIEKMLDRWFLIIIQMISTTLNDKKGSNPFTVKVRAIKSIGCLALLYKKYEAYLGQVVSALQLALNYEELRTEALICLKIVIENVDSKNMEYIFDTLLSQSIQLFDEFTEENQKLSTEIILILMKRVPNKDLSYRYALQKIPSFKNISFQHVSDRRLVADFRNRMRSDNKWIIEQVLDDLIEYLTMSKVKYQQLIKDDELLLMTSKSLFDMLLTNSFKFYNSHNNDGSAKDDNSQISIKSAKVFALMGNLEPNNSSNGRQTSKGYDNVTNFLLVTNLQKSKSSDQETNQTLVEFSMFFLKNVLVRSFLSSVNPEEQKYLSFIIQEYLSIFDIPAFSWDRLDDLTKNILTPLKYSRYKQSVKPKKYCFPIYKPTKDYNTWIKELATNTLYNCAAISENIFKSPPQITSICTIIPLLDFNIIRFVIPYAVLFLIVTEPENSNDKKQLYEEFKIVLEHDLHSVNNSVVKEGLKKCIVTILEIFQFLKAWNSKIYEEEDIGRSNNKAHTKLKRTGILRVEKFINLFPADVLAKRCAECDMYEGSILFLEKSYNEDKMEKDDFFTSLKDMYVQLEDYDQLHGVLKTFSTNSLNDKLLEFKYNEDAQVSNESLNAIAQYDLDDIADNFNEKNDERISVINHSATELFEVLNKNCEYDQILLNLKNFKQKTVSNVSTMNSEWLLHGLQAAIYTGLIDDIEEWSYLSQKSPLLSIPGSDLSIYYEIAQALISLKHKKIPNCMNHIKSATTYIGLAISNSENIIHRKIPDYMVLLHSLNDFELLANTNTINDNHIHHIKRRLQNSKKDFRSIWKIHSIKSTIYRLHPLKEFQDLYKDSLIESCRILREHRKLPQATKYITKALVLNDKSLDKEMTQSSTLLMNVEFSKLFWAQNNYETALKNMGLVVENLDVKNPYYLEFNLTYLNWLSVSAEGSSDEIMKKYSTLLNVRNFEYSADVFYQYATYLNKLLEAQVPEESDGSIDIMVIKNYILAVRYSEKYVHEVLPKAVTLWLDYHQKYIALESDVTNVSKKIVDLRNNHYLKLNLLVEKCVSELGNKWYIVLSQMISRLTHDDKKIIEIISKIIIELTMKYPWILLYSVFSQARSVNNSRRAIGSKILTKLQDSRSSKDAKLPKIIASGLTLLESIMSVCNVNNNFKHPKSGNLVKDLYKDLNFDYPRDAECYSLALPIKSNMDLLYNLRNDIDKRVVFYHRFHEKVKILFSLQQPKRVKVTGTNNMIYYLLFKPKDDLRKDNKVMEFSTVMDGLLGKNYETKSRNMHIKSFAATPLNETTGIIEWVQNFITLRPIIDKQLKRKNKTLNMRNMKAEFGDAKNDDKLNIYNSYIEKYPPVLGEWMIESFPNMSEWFKARSLFTTSLAVMSIVGYLIGIGDRHLDNIMINKNTGMIMHIDFDCIFEKGKSLGVPEIVPFRLTPNLVEAMGVLGYEGSFRKSCELTMSLIRENENILMNFLESFIHDPLMDWRGSSASSSNQNESRMEERNQLRIKKNQERVYKILRRKIRGVLTKDDDNTSYRDSGGLSVSVNLQVELLIQTAVSAENLSKMFFGWMPFL</sequence>
<keyword evidence="5 12" id="KW-0418">Kinase</keyword>
<dbReference type="PANTHER" id="PTHR11139">
    <property type="entry name" value="ATAXIA TELANGIECTASIA MUTATED ATM -RELATED"/>
    <property type="match status" value="1"/>
</dbReference>
<feature type="domain" description="FATC" evidence="11">
    <location>
        <begin position="2374"/>
        <end position="2406"/>
    </location>
</feature>
<dbReference type="SUPFAM" id="SSF56112">
    <property type="entry name" value="Protein kinase-like (PK-like)"/>
    <property type="match status" value="1"/>
</dbReference>
<dbReference type="GO" id="GO:0005634">
    <property type="term" value="C:nucleus"/>
    <property type="evidence" value="ECO:0007669"/>
    <property type="project" value="TreeGrafter"/>
</dbReference>
<dbReference type="InterPro" id="IPR016024">
    <property type="entry name" value="ARM-type_fold"/>
</dbReference>
<dbReference type="SUPFAM" id="SSF48371">
    <property type="entry name" value="ARM repeat"/>
    <property type="match status" value="1"/>
</dbReference>
<evidence type="ECO:0000256" key="6">
    <source>
        <dbReference type="ARBA" id="ARBA00022840"/>
    </source>
</evidence>
<comment type="caution">
    <text evidence="12">The sequence shown here is derived from an EMBL/GenBank/DDBJ whole genome shotgun (WGS) entry which is preliminary data.</text>
</comment>
<dbReference type="InterPro" id="IPR012993">
    <property type="entry name" value="UME"/>
</dbReference>
<dbReference type="InterPro" id="IPR003152">
    <property type="entry name" value="FATC_dom"/>
</dbReference>
<keyword evidence="13" id="KW-1185">Reference proteome</keyword>
<protein>
    <recommendedName>
        <fullName evidence="1">non-specific serine/threonine protein kinase</fullName>
        <ecNumber evidence="1">2.7.11.1</ecNumber>
    </recommendedName>
</protein>
<comment type="catalytic activity">
    <reaction evidence="7">
        <text>L-threonyl-[protein] + ATP = O-phospho-L-threonyl-[protein] + ADP + H(+)</text>
        <dbReference type="Rhea" id="RHEA:46608"/>
        <dbReference type="Rhea" id="RHEA-COMP:11060"/>
        <dbReference type="Rhea" id="RHEA-COMP:11605"/>
        <dbReference type="ChEBI" id="CHEBI:15378"/>
        <dbReference type="ChEBI" id="CHEBI:30013"/>
        <dbReference type="ChEBI" id="CHEBI:30616"/>
        <dbReference type="ChEBI" id="CHEBI:61977"/>
        <dbReference type="ChEBI" id="CHEBI:456216"/>
        <dbReference type="EC" id="2.7.11.1"/>
    </reaction>
</comment>
<dbReference type="EMBL" id="BTGB01000002">
    <property type="protein sequence ID" value="GMM45503.1"/>
    <property type="molecule type" value="Genomic_DNA"/>
</dbReference>
<evidence type="ECO:0000256" key="1">
    <source>
        <dbReference type="ARBA" id="ARBA00012513"/>
    </source>
</evidence>
<dbReference type="SMART" id="SM01343">
    <property type="entry name" value="FATC"/>
    <property type="match status" value="1"/>
</dbReference>
<proteinExistence type="predicted"/>
<dbReference type="GO" id="GO:0006281">
    <property type="term" value="P:DNA repair"/>
    <property type="evidence" value="ECO:0007669"/>
    <property type="project" value="TreeGrafter"/>
</dbReference>
<accession>A0AAV5R2T7</accession>
<organism evidence="12 13">
    <name type="scientific">Pichia kluyveri</name>
    <name type="common">Yeast</name>
    <dbReference type="NCBI Taxonomy" id="36015"/>
    <lineage>
        <taxon>Eukaryota</taxon>
        <taxon>Fungi</taxon>
        <taxon>Dikarya</taxon>
        <taxon>Ascomycota</taxon>
        <taxon>Saccharomycotina</taxon>
        <taxon>Pichiomycetes</taxon>
        <taxon>Pichiales</taxon>
        <taxon>Pichiaceae</taxon>
        <taxon>Pichia</taxon>
    </lineage>
</organism>
<evidence type="ECO:0000256" key="4">
    <source>
        <dbReference type="ARBA" id="ARBA00022741"/>
    </source>
</evidence>
<dbReference type="GO" id="GO:0000077">
    <property type="term" value="P:DNA damage checkpoint signaling"/>
    <property type="evidence" value="ECO:0007669"/>
    <property type="project" value="TreeGrafter"/>
</dbReference>
<gene>
    <name evidence="12" type="ORF">DAPK24_020780</name>
</gene>
<dbReference type="CDD" id="cd00892">
    <property type="entry name" value="PIKKc_ATR"/>
    <property type="match status" value="1"/>
</dbReference>
<evidence type="ECO:0000256" key="3">
    <source>
        <dbReference type="ARBA" id="ARBA00022679"/>
    </source>
</evidence>
<dbReference type="EC" id="2.7.11.1" evidence="1"/>
<keyword evidence="4" id="KW-0547">Nucleotide-binding</keyword>
<dbReference type="PROSITE" id="PS51190">
    <property type="entry name" value="FATC"/>
    <property type="match status" value="1"/>
</dbReference>
<dbReference type="SMART" id="SM00802">
    <property type="entry name" value="UME"/>
    <property type="match status" value="1"/>
</dbReference>
<feature type="domain" description="PI3K/PI4K catalytic" evidence="9">
    <location>
        <begin position="2051"/>
        <end position="2359"/>
    </location>
</feature>
<dbReference type="Pfam" id="PF00454">
    <property type="entry name" value="PI3_PI4_kinase"/>
    <property type="match status" value="1"/>
</dbReference>
<dbReference type="InterPro" id="IPR057564">
    <property type="entry name" value="HEAT_ATR"/>
</dbReference>
<feature type="domain" description="FAT" evidence="10">
    <location>
        <begin position="1372"/>
        <end position="1943"/>
    </location>
</feature>
<evidence type="ECO:0000256" key="5">
    <source>
        <dbReference type="ARBA" id="ARBA00022777"/>
    </source>
</evidence>
<dbReference type="Pfam" id="PF08064">
    <property type="entry name" value="UME"/>
    <property type="match status" value="1"/>
</dbReference>
<dbReference type="GO" id="GO:0005694">
    <property type="term" value="C:chromosome"/>
    <property type="evidence" value="ECO:0007669"/>
    <property type="project" value="TreeGrafter"/>
</dbReference>
<dbReference type="Gene3D" id="3.30.1010.10">
    <property type="entry name" value="Phosphatidylinositol 3-kinase Catalytic Subunit, Chain A, domain 4"/>
    <property type="match status" value="1"/>
</dbReference>
<evidence type="ECO:0000313" key="13">
    <source>
        <dbReference type="Proteomes" id="UP001378960"/>
    </source>
</evidence>
<dbReference type="GO" id="GO:0000723">
    <property type="term" value="P:telomere maintenance"/>
    <property type="evidence" value="ECO:0007669"/>
    <property type="project" value="TreeGrafter"/>
</dbReference>
<dbReference type="PROSITE" id="PS51189">
    <property type="entry name" value="FAT"/>
    <property type="match status" value="1"/>
</dbReference>
<evidence type="ECO:0000313" key="12">
    <source>
        <dbReference type="EMBL" id="GMM45503.1"/>
    </source>
</evidence>
<reference evidence="12 13" key="1">
    <citation type="journal article" date="2023" name="Elife">
        <title>Identification of key yeast species and microbe-microbe interactions impacting larval growth of Drosophila in the wild.</title>
        <authorList>
            <person name="Mure A."/>
            <person name="Sugiura Y."/>
            <person name="Maeda R."/>
            <person name="Honda K."/>
            <person name="Sakurai N."/>
            <person name="Takahashi Y."/>
            <person name="Watada M."/>
            <person name="Katoh T."/>
            <person name="Gotoh A."/>
            <person name="Gotoh Y."/>
            <person name="Taniguchi I."/>
            <person name="Nakamura K."/>
            <person name="Hayashi T."/>
            <person name="Katayama T."/>
            <person name="Uemura T."/>
            <person name="Hattori Y."/>
        </authorList>
    </citation>
    <scope>NUCLEOTIDE SEQUENCE [LARGE SCALE GENOMIC DNA]</scope>
    <source>
        <strain evidence="12 13">PK-24</strain>
    </source>
</reference>
<keyword evidence="2" id="KW-0723">Serine/threonine-protein kinase</keyword>
<dbReference type="InterPro" id="IPR011009">
    <property type="entry name" value="Kinase-like_dom_sf"/>
</dbReference>
<dbReference type="SMART" id="SM00146">
    <property type="entry name" value="PI3Kc"/>
    <property type="match status" value="1"/>
</dbReference>
<dbReference type="PROSITE" id="PS50290">
    <property type="entry name" value="PI3_4_KINASE_3"/>
    <property type="match status" value="1"/>
</dbReference>
<dbReference type="Pfam" id="PF25030">
    <property type="entry name" value="M-HEAT_ATR"/>
    <property type="match status" value="1"/>
</dbReference>
<name>A0AAV5R2T7_PICKL</name>
<dbReference type="InterPro" id="IPR018936">
    <property type="entry name" value="PI3/4_kinase_CS"/>
</dbReference>
<dbReference type="GO" id="GO:0004674">
    <property type="term" value="F:protein serine/threonine kinase activity"/>
    <property type="evidence" value="ECO:0007669"/>
    <property type="project" value="UniProtKB-KW"/>
</dbReference>
<dbReference type="InterPro" id="IPR000403">
    <property type="entry name" value="PI3/4_kinase_cat_dom"/>
</dbReference>
<dbReference type="InterPro" id="IPR050517">
    <property type="entry name" value="DDR_Repair_Kinase"/>
</dbReference>
<dbReference type="InterPro" id="IPR036940">
    <property type="entry name" value="PI3/4_kinase_cat_sf"/>
</dbReference>
<dbReference type="Gene3D" id="1.10.1070.11">
    <property type="entry name" value="Phosphatidylinositol 3-/4-kinase, catalytic domain"/>
    <property type="match status" value="1"/>
</dbReference>
<keyword evidence="6" id="KW-0067">ATP-binding</keyword>
<evidence type="ECO:0000259" key="11">
    <source>
        <dbReference type="PROSITE" id="PS51190"/>
    </source>
</evidence>
<evidence type="ECO:0000259" key="10">
    <source>
        <dbReference type="PROSITE" id="PS51189"/>
    </source>
</evidence>
<evidence type="ECO:0000256" key="8">
    <source>
        <dbReference type="ARBA" id="ARBA00048679"/>
    </source>
</evidence>
<comment type="catalytic activity">
    <reaction evidence="8">
        <text>L-seryl-[protein] + ATP = O-phospho-L-seryl-[protein] + ADP + H(+)</text>
        <dbReference type="Rhea" id="RHEA:17989"/>
        <dbReference type="Rhea" id="RHEA-COMP:9863"/>
        <dbReference type="Rhea" id="RHEA-COMP:11604"/>
        <dbReference type="ChEBI" id="CHEBI:15378"/>
        <dbReference type="ChEBI" id="CHEBI:29999"/>
        <dbReference type="ChEBI" id="CHEBI:30616"/>
        <dbReference type="ChEBI" id="CHEBI:83421"/>
        <dbReference type="ChEBI" id="CHEBI:456216"/>
        <dbReference type="EC" id="2.7.11.1"/>
    </reaction>
</comment>
<dbReference type="InterPro" id="IPR014009">
    <property type="entry name" value="PIK_FAT"/>
</dbReference>
<dbReference type="GO" id="GO:0005524">
    <property type="term" value="F:ATP binding"/>
    <property type="evidence" value="ECO:0007669"/>
    <property type="project" value="UniProtKB-KW"/>
</dbReference>
<dbReference type="PANTHER" id="PTHR11139:SF125">
    <property type="entry name" value="SERINE_THREONINE-PROTEIN KINASE MEC1"/>
    <property type="match status" value="1"/>
</dbReference>
<dbReference type="Pfam" id="PF02260">
    <property type="entry name" value="FATC"/>
    <property type="match status" value="1"/>
</dbReference>
<evidence type="ECO:0000259" key="9">
    <source>
        <dbReference type="PROSITE" id="PS50290"/>
    </source>
</evidence>
<dbReference type="Pfam" id="PF23593">
    <property type="entry name" value="HEAT_ATR"/>
    <property type="match status" value="1"/>
</dbReference>
<dbReference type="PROSITE" id="PS00916">
    <property type="entry name" value="PI3_4_KINASE_2"/>
    <property type="match status" value="1"/>
</dbReference>
<evidence type="ECO:0000256" key="7">
    <source>
        <dbReference type="ARBA" id="ARBA00047899"/>
    </source>
</evidence>